<dbReference type="AlphaFoldDB" id="A0A9X2LJ33"/>
<feature type="signal peptide" evidence="1">
    <location>
        <begin position="1"/>
        <end position="18"/>
    </location>
</feature>
<sequence length="122" mass="11837">MAATAALPAALLTVPVHADAPRSGGAAAAALCTVNGVPAFGTVINGTAGPDTIRCSFVGVTDTVNGLGGNDNISVVVNRGRVNGGNDNDVITVLDNNGGIVDGGAGFDVCSVNGGMKVNCEL</sequence>
<evidence type="ECO:0000313" key="3">
    <source>
        <dbReference type="Proteomes" id="UP001142374"/>
    </source>
</evidence>
<keyword evidence="3" id="KW-1185">Reference proteome</keyword>
<keyword evidence="1" id="KW-0732">Signal</keyword>
<accession>A0A9X2LJ33</accession>
<name>A0A9X2LJ33_9ACTN</name>
<gene>
    <name evidence="2" type="ORF">NQU55_19135</name>
</gene>
<evidence type="ECO:0000256" key="1">
    <source>
        <dbReference type="SAM" id="SignalP"/>
    </source>
</evidence>
<proteinExistence type="predicted"/>
<dbReference type="Proteomes" id="UP001142374">
    <property type="component" value="Unassembled WGS sequence"/>
</dbReference>
<dbReference type="Gene3D" id="2.160.20.160">
    <property type="match status" value="1"/>
</dbReference>
<feature type="chain" id="PRO_5040824940" evidence="1">
    <location>
        <begin position="19"/>
        <end position="122"/>
    </location>
</feature>
<dbReference type="SUPFAM" id="SSF51120">
    <property type="entry name" value="beta-Roll"/>
    <property type="match status" value="1"/>
</dbReference>
<reference evidence="2" key="1">
    <citation type="submission" date="2022-06" db="EMBL/GenBank/DDBJ databases">
        <title>WGS of actinobacteria.</title>
        <authorList>
            <person name="Thawai C."/>
        </authorList>
    </citation>
    <scope>NUCLEOTIDE SEQUENCE</scope>
    <source>
        <strain evidence="2">AA8</strain>
    </source>
</reference>
<comment type="caution">
    <text evidence="2">The sequence shown here is derived from an EMBL/GenBank/DDBJ whole genome shotgun (WGS) entry which is preliminary data.</text>
</comment>
<dbReference type="EMBL" id="JANIID010000017">
    <property type="protein sequence ID" value="MCQ8771864.1"/>
    <property type="molecule type" value="Genomic_DNA"/>
</dbReference>
<dbReference type="InterPro" id="IPR011049">
    <property type="entry name" value="Serralysin-like_metalloprot_C"/>
</dbReference>
<evidence type="ECO:0000313" key="2">
    <source>
        <dbReference type="EMBL" id="MCQ8771864.1"/>
    </source>
</evidence>
<dbReference type="RefSeq" id="WP_168094761.1">
    <property type="nucleotide sequence ID" value="NZ_JAATER010000296.1"/>
</dbReference>
<protein>
    <submittedName>
        <fullName evidence="2">Uncharacterized protein</fullName>
    </submittedName>
</protein>
<organism evidence="2 3">
    <name type="scientific">Streptomyces telluris</name>
    <dbReference type="NCBI Taxonomy" id="2720021"/>
    <lineage>
        <taxon>Bacteria</taxon>
        <taxon>Bacillati</taxon>
        <taxon>Actinomycetota</taxon>
        <taxon>Actinomycetes</taxon>
        <taxon>Kitasatosporales</taxon>
        <taxon>Streptomycetaceae</taxon>
        <taxon>Streptomyces</taxon>
    </lineage>
</organism>